<evidence type="ECO:0000313" key="3">
    <source>
        <dbReference type="Proteomes" id="UP000314294"/>
    </source>
</evidence>
<sequence>MVKEERVTFSVSRGSVVLQTRMAASRTQGCTSLVLTVCSSSLVGFSLHIRTSSRSRSPLISRPLATRPTRVTPHSMGGGATAAGVLSARGAEPQTADHKNPLEGTYLASAASSAPSSPAAPEETSPEDPRRPSIQSETFLRAPSTVDTSVWTASSSSGAG</sequence>
<name>A0A4Z2EPT2_9TELE</name>
<dbReference type="EMBL" id="SRLO01004522">
    <property type="protein sequence ID" value="TNN30404.1"/>
    <property type="molecule type" value="Genomic_DNA"/>
</dbReference>
<protein>
    <submittedName>
        <fullName evidence="2">Uncharacterized protein</fullName>
    </submittedName>
</protein>
<keyword evidence="3" id="KW-1185">Reference proteome</keyword>
<dbReference type="AlphaFoldDB" id="A0A4Z2EPT2"/>
<feature type="compositionally biased region" description="Polar residues" evidence="1">
    <location>
        <begin position="145"/>
        <end position="160"/>
    </location>
</feature>
<evidence type="ECO:0000256" key="1">
    <source>
        <dbReference type="SAM" id="MobiDB-lite"/>
    </source>
</evidence>
<proteinExistence type="predicted"/>
<feature type="compositionally biased region" description="Low complexity" evidence="1">
    <location>
        <begin position="108"/>
        <end position="123"/>
    </location>
</feature>
<gene>
    <name evidence="2" type="ORF">EYF80_059443</name>
</gene>
<dbReference type="Proteomes" id="UP000314294">
    <property type="component" value="Unassembled WGS sequence"/>
</dbReference>
<comment type="caution">
    <text evidence="2">The sequence shown here is derived from an EMBL/GenBank/DDBJ whole genome shotgun (WGS) entry which is preliminary data.</text>
</comment>
<accession>A0A4Z2EPT2</accession>
<evidence type="ECO:0000313" key="2">
    <source>
        <dbReference type="EMBL" id="TNN30404.1"/>
    </source>
</evidence>
<reference evidence="2 3" key="1">
    <citation type="submission" date="2019-03" db="EMBL/GenBank/DDBJ databases">
        <title>First draft genome of Liparis tanakae, snailfish: a comprehensive survey of snailfish specific genes.</title>
        <authorList>
            <person name="Kim W."/>
            <person name="Song I."/>
            <person name="Jeong J.-H."/>
            <person name="Kim D."/>
            <person name="Kim S."/>
            <person name="Ryu S."/>
            <person name="Song J.Y."/>
            <person name="Lee S.K."/>
        </authorList>
    </citation>
    <scope>NUCLEOTIDE SEQUENCE [LARGE SCALE GENOMIC DNA]</scope>
    <source>
        <tissue evidence="2">Muscle</tissue>
    </source>
</reference>
<feature type="region of interest" description="Disordered" evidence="1">
    <location>
        <begin position="56"/>
        <end position="160"/>
    </location>
</feature>
<organism evidence="2 3">
    <name type="scientific">Liparis tanakae</name>
    <name type="common">Tanaka's snailfish</name>
    <dbReference type="NCBI Taxonomy" id="230148"/>
    <lineage>
        <taxon>Eukaryota</taxon>
        <taxon>Metazoa</taxon>
        <taxon>Chordata</taxon>
        <taxon>Craniata</taxon>
        <taxon>Vertebrata</taxon>
        <taxon>Euteleostomi</taxon>
        <taxon>Actinopterygii</taxon>
        <taxon>Neopterygii</taxon>
        <taxon>Teleostei</taxon>
        <taxon>Neoteleostei</taxon>
        <taxon>Acanthomorphata</taxon>
        <taxon>Eupercaria</taxon>
        <taxon>Perciformes</taxon>
        <taxon>Cottioidei</taxon>
        <taxon>Cottales</taxon>
        <taxon>Liparidae</taxon>
        <taxon>Liparis</taxon>
    </lineage>
</organism>